<evidence type="ECO:0000313" key="4">
    <source>
        <dbReference type="EMBL" id="MCD4837899.1"/>
    </source>
</evidence>
<feature type="compositionally biased region" description="Basic and acidic residues" evidence="1">
    <location>
        <begin position="78"/>
        <end position="90"/>
    </location>
</feature>
<dbReference type="PANTHER" id="PTHR10587">
    <property type="entry name" value="GLYCOSYL TRANSFERASE-RELATED"/>
    <property type="match status" value="1"/>
</dbReference>
<keyword evidence="2" id="KW-1133">Transmembrane helix</keyword>
<feature type="domain" description="NodB homology" evidence="3">
    <location>
        <begin position="128"/>
        <end position="312"/>
    </location>
</feature>
<reference evidence="4 5" key="1">
    <citation type="journal article" date="2023" name="Antonie Van Leeuwenhoek">
        <title>Unveiling the genomic potential of a novel thermostable glycoside hydrolases producing Neobacillus sedimentimangrovi UE25.</title>
        <authorList>
            <person name="Ejaz U."/>
            <person name="Saleem F."/>
            <person name="Rashid R."/>
            <person name="Hasan K.A."/>
            <person name="Syed M.N."/>
            <person name="Sohail M."/>
        </authorList>
    </citation>
    <scope>NUCLEOTIDE SEQUENCE [LARGE SCALE GENOMIC DNA]</scope>
    <source>
        <strain evidence="4 5">UE25</strain>
    </source>
</reference>
<gene>
    <name evidence="4" type="ORF">LRS37_03175</name>
</gene>
<dbReference type="Proteomes" id="UP001162836">
    <property type="component" value="Unassembled WGS sequence"/>
</dbReference>
<feature type="region of interest" description="Disordered" evidence="1">
    <location>
        <begin position="38"/>
        <end position="125"/>
    </location>
</feature>
<sequence>MRRKNRRRKAYIFYIVFGLMFAAIFVTNYFQANAQNNSSNQTNNKSISHEKLSQQVKGDKQEKEMTQKQLEKATAWRNEQEKNKKLDSTSEKTAAAQPATTTPSTTSNQETNSNASNSQASTQENNEKTVYLTFDDGPAAFSDEIIALLEQYQFDATFFLIDGNIRKYPDAVKLMVQSGSAVGLHSVSHDKDLFYASASSVLGELEQNRQTLLEISGINSFLMRTPYGSVPHMKEDYKQKVKENGYIMWDWNIDSKDWYYKDGRYVDTVIQQIEAKGDNGGPFVILLHERKETLKHLPRLLEYLSTKGYVGKAIDPSMEPVQF</sequence>
<evidence type="ECO:0000256" key="1">
    <source>
        <dbReference type="SAM" id="MobiDB-lite"/>
    </source>
</evidence>
<evidence type="ECO:0000256" key="2">
    <source>
        <dbReference type="SAM" id="Phobius"/>
    </source>
</evidence>
<dbReference type="Gene3D" id="3.20.20.370">
    <property type="entry name" value="Glycoside hydrolase/deacetylase"/>
    <property type="match status" value="1"/>
</dbReference>
<protein>
    <submittedName>
        <fullName evidence="4">Polysaccharide deacetylase family protein</fullName>
    </submittedName>
</protein>
<accession>A0ABS8QH11</accession>
<dbReference type="RefSeq" id="WP_051968202.1">
    <property type="nucleotide sequence ID" value="NZ_JAAFZF010000006.1"/>
</dbReference>
<dbReference type="PANTHER" id="PTHR10587:SF125">
    <property type="entry name" value="POLYSACCHARIDE DEACETYLASE YHEN-RELATED"/>
    <property type="match status" value="1"/>
</dbReference>
<comment type="caution">
    <text evidence="4">The sequence shown here is derived from an EMBL/GenBank/DDBJ whole genome shotgun (WGS) entry which is preliminary data.</text>
</comment>
<dbReference type="SUPFAM" id="SSF88713">
    <property type="entry name" value="Glycoside hydrolase/deacetylase"/>
    <property type="match status" value="1"/>
</dbReference>
<keyword evidence="2" id="KW-0472">Membrane</keyword>
<feature type="compositionally biased region" description="Low complexity" evidence="1">
    <location>
        <begin position="93"/>
        <end position="124"/>
    </location>
</feature>
<evidence type="ECO:0000313" key="5">
    <source>
        <dbReference type="Proteomes" id="UP001162836"/>
    </source>
</evidence>
<dbReference type="InterPro" id="IPR011330">
    <property type="entry name" value="Glyco_hydro/deAcase_b/a-brl"/>
</dbReference>
<keyword evidence="2" id="KW-0812">Transmembrane</keyword>
<dbReference type="InterPro" id="IPR050248">
    <property type="entry name" value="Polysacc_deacetylase_ArnD"/>
</dbReference>
<dbReference type="InterPro" id="IPR002509">
    <property type="entry name" value="NODB_dom"/>
</dbReference>
<dbReference type="Pfam" id="PF01522">
    <property type="entry name" value="Polysacc_deac_1"/>
    <property type="match status" value="1"/>
</dbReference>
<dbReference type="PROSITE" id="PS51677">
    <property type="entry name" value="NODB"/>
    <property type="match status" value="1"/>
</dbReference>
<feature type="compositionally biased region" description="Basic and acidic residues" evidence="1">
    <location>
        <begin position="47"/>
        <end position="71"/>
    </location>
</feature>
<proteinExistence type="predicted"/>
<feature type="transmembrane region" description="Helical" evidence="2">
    <location>
        <begin position="12"/>
        <end position="30"/>
    </location>
</feature>
<evidence type="ECO:0000259" key="3">
    <source>
        <dbReference type="PROSITE" id="PS51677"/>
    </source>
</evidence>
<organism evidence="4 5">
    <name type="scientific">Neobacillus sedimentimangrovi</name>
    <dbReference type="NCBI Taxonomy" id="2699460"/>
    <lineage>
        <taxon>Bacteria</taxon>
        <taxon>Bacillati</taxon>
        <taxon>Bacillota</taxon>
        <taxon>Bacilli</taxon>
        <taxon>Bacillales</taxon>
        <taxon>Bacillaceae</taxon>
        <taxon>Neobacillus</taxon>
    </lineage>
</organism>
<keyword evidence="5" id="KW-1185">Reference proteome</keyword>
<dbReference type="EMBL" id="JAJODE010000005">
    <property type="protein sequence ID" value="MCD4837899.1"/>
    <property type="molecule type" value="Genomic_DNA"/>
</dbReference>
<name>A0ABS8QH11_9BACI</name>